<reference evidence="3 4" key="1">
    <citation type="journal article" date="2010" name="Mol. Plant Microbe Interact.">
        <title>Streptomyces scabies 87-22 contains a coronafacic acid-like biosynthetic cluster that contributes to plant-microbe interactions.</title>
        <authorList>
            <person name="Bignell D.R."/>
            <person name="Seipke R.F."/>
            <person name="Huguet-Tapia J.C."/>
            <person name="Chambers A.H."/>
            <person name="Parry R.J."/>
            <person name="Loria R."/>
        </authorList>
    </citation>
    <scope>NUCLEOTIDE SEQUENCE [LARGE SCALE GENOMIC DNA]</scope>
    <source>
        <strain evidence="3 4">87.22</strain>
    </source>
</reference>
<dbReference type="Pfam" id="PF12770">
    <property type="entry name" value="CHAT"/>
    <property type="match status" value="1"/>
</dbReference>
<gene>
    <name evidence="3" type="ordered locus">SCAB_65951</name>
</gene>
<accession>C9ZFV5</accession>
<evidence type="ECO:0000313" key="4">
    <source>
        <dbReference type="Proteomes" id="UP000001444"/>
    </source>
</evidence>
<feature type="domain" description="CHAT" evidence="2">
    <location>
        <begin position="641"/>
        <end position="942"/>
    </location>
</feature>
<dbReference type="InterPro" id="IPR024983">
    <property type="entry name" value="CHAT_dom"/>
</dbReference>
<dbReference type="Proteomes" id="UP000001444">
    <property type="component" value="Chromosome"/>
</dbReference>
<dbReference type="eggNOG" id="COG4995">
    <property type="taxonomic scope" value="Bacteria"/>
</dbReference>
<evidence type="ECO:0000256" key="1">
    <source>
        <dbReference type="SAM" id="MobiDB-lite"/>
    </source>
</evidence>
<proteinExistence type="predicted"/>
<keyword evidence="4" id="KW-1185">Reference proteome</keyword>
<feature type="compositionally biased region" description="Basic and acidic residues" evidence="1">
    <location>
        <begin position="520"/>
        <end position="548"/>
    </location>
</feature>
<dbReference type="STRING" id="680198.SCAB_65951"/>
<name>C9ZFV5_STRSW</name>
<dbReference type="AlphaFoldDB" id="C9ZFV5"/>
<evidence type="ECO:0000259" key="2">
    <source>
        <dbReference type="Pfam" id="PF12770"/>
    </source>
</evidence>
<feature type="region of interest" description="Disordered" evidence="1">
    <location>
        <begin position="520"/>
        <end position="567"/>
    </location>
</feature>
<dbReference type="KEGG" id="scb:SCAB_65951"/>
<dbReference type="HOGENOM" id="CLU_311204_0_0_11"/>
<sequence>MRSVWIEALAARVCRELRPSTCPSGMFPAWVESDPLALAALLTRVAAEDIKGSSPQAMGDHLRSTGLIDSRVPGPVVVENLVLPVLRTVRKRGVPWERWWEVTGLHVLLIELWSGRRLSVRSAETVREELTSVWRTPDHLVETFLHNAVDPYASLPPDLLHESASGKARAFLETLVVGGWIKITRSEDVLRARPALTDRPDLTEVVRRLQCRFDLENAMERMRNPSAELLAGLRGDLDAWDAQMGRVWSQLTAYELALLEPIMEDDRYADECLVAGKGLSQARLLMDDALLWEPRTSAPSSSVPDWMVEEIVTAGARFFHVQTGPHPVWLATAETDTHISAMRALMEPGAGHAFGVEEYDDGLRLWLSFPAFSGDSDPFLAPYTYSLRWVEHAWELLHLATVGYARLAVVQIVGDGELKAMGSIWLRLPEEVCARSRKAAIAALRGLVGAETETIRLRIATDGQDQAAEVAFRSCENAKSEDIHDEIALGADTPEYRDFMEAVRGLARARARHAARLLDREVPHETSTEVKSAAEERQRTRELLRAADRGGNGKPASSGDSPSLPPDERTVFIHLINRYGRLQLAASWTHEGRPHFDLVTCEELSLRHLADAVEEWRGHSPDHPGNAWCDGMDRLVTECGELARAIMEMAESSGCDRLILSPTAPLELLPLHAAPLVSDRSMTLSDAFEHIAYAPTARLVSAIQRSPRHDAGIELLVVAHGGGHLPGITSIGGPRCEAELIAELHGNAEVLRQEAATPARAVRAMSHARIVHVASHGIPHPNRWATGLALHGSSLGEATLTAGRILAEGAFSSVDLVVLNACRTGAHESTGRTVQTLRSLESAFLARGARAVISTLWEITDLLGVVFSAVLHAYLGSGSDPGAAYADTIRYLRMYQWREPSCRGPLPSAESAIDSMLPEWRTHMDRQVAENPRFWAAFKITGAV</sequence>
<protein>
    <recommendedName>
        <fullName evidence="2">CHAT domain-containing protein</fullName>
    </recommendedName>
</protein>
<evidence type="ECO:0000313" key="3">
    <source>
        <dbReference type="EMBL" id="CBG73595.1"/>
    </source>
</evidence>
<dbReference type="EMBL" id="FN554889">
    <property type="protein sequence ID" value="CBG73595.1"/>
    <property type="molecule type" value="Genomic_DNA"/>
</dbReference>
<organism evidence="3 4">
    <name type="scientific">Streptomyces scabiei (strain 87.22)</name>
    <dbReference type="NCBI Taxonomy" id="680198"/>
    <lineage>
        <taxon>Bacteria</taxon>
        <taxon>Bacillati</taxon>
        <taxon>Actinomycetota</taxon>
        <taxon>Actinomycetes</taxon>
        <taxon>Kitasatosporales</taxon>
        <taxon>Streptomycetaceae</taxon>
        <taxon>Streptomyces</taxon>
    </lineage>
</organism>